<organism evidence="1 2">
    <name type="scientific">Geovibrio thiophilus</name>
    <dbReference type="NCBI Taxonomy" id="139438"/>
    <lineage>
        <taxon>Bacteria</taxon>
        <taxon>Pseudomonadati</taxon>
        <taxon>Deferribacterota</taxon>
        <taxon>Deferribacteres</taxon>
        <taxon>Deferribacterales</taxon>
        <taxon>Geovibrionaceae</taxon>
        <taxon>Geovibrio</taxon>
    </lineage>
</organism>
<dbReference type="PANTHER" id="PTHR28055">
    <property type="entry name" value="ALTERED INHERITANCE OF MITOCHONDRIA PROTEIN 41, MITOCHONDRIAL"/>
    <property type="match status" value="1"/>
</dbReference>
<sequence>MSLKDTITDDMKTYMREKNQIALDTVRMLRSDIKNVEINNRPAGELDDEGVLKVIASSVKKRRDAASQYRDAGRPELAEKEELEITFLEKYMPAQMGEEEIRKIVAEAAEGVDVSDKKNFGAVMKKVMEKTKNKADGKLVNELVKAVFDGNN</sequence>
<dbReference type="RefSeq" id="WP_128466492.1">
    <property type="nucleotide sequence ID" value="NZ_CP035108.1"/>
</dbReference>
<dbReference type="InterPro" id="IPR003789">
    <property type="entry name" value="Asn/Gln_tRNA_amidoTrase-B-like"/>
</dbReference>
<accession>A0A410JYC3</accession>
<reference evidence="1 2" key="1">
    <citation type="submission" date="2019-01" db="EMBL/GenBank/DDBJ databases">
        <title>Geovibrio thiophilus DSM 11263, complete genome.</title>
        <authorList>
            <person name="Spring S."/>
            <person name="Bunk B."/>
            <person name="Sproer C."/>
        </authorList>
    </citation>
    <scope>NUCLEOTIDE SEQUENCE [LARGE SCALE GENOMIC DNA]</scope>
    <source>
        <strain evidence="1 2">DSM 11263</strain>
    </source>
</reference>
<protein>
    <submittedName>
        <fullName evidence="1">GatB/YqeY domain-containing protein</fullName>
    </submittedName>
</protein>
<dbReference type="Pfam" id="PF09424">
    <property type="entry name" value="YqeY"/>
    <property type="match status" value="1"/>
</dbReference>
<keyword evidence="2" id="KW-1185">Reference proteome</keyword>
<dbReference type="KEGG" id="gtl:EP073_07255"/>
<evidence type="ECO:0000313" key="1">
    <source>
        <dbReference type="EMBL" id="QAR33206.1"/>
    </source>
</evidence>
<evidence type="ECO:0000313" key="2">
    <source>
        <dbReference type="Proteomes" id="UP000287502"/>
    </source>
</evidence>
<dbReference type="Gene3D" id="1.10.10.410">
    <property type="match status" value="1"/>
</dbReference>
<name>A0A410JYC3_9BACT</name>
<dbReference type="EMBL" id="CP035108">
    <property type="protein sequence ID" value="QAR33206.1"/>
    <property type="molecule type" value="Genomic_DNA"/>
</dbReference>
<dbReference type="Gene3D" id="1.10.1510.10">
    <property type="entry name" value="Uncharacterised protein YqeY/AIM41 PF09424, N-terminal domain"/>
    <property type="match status" value="1"/>
</dbReference>
<dbReference type="SUPFAM" id="SSF89095">
    <property type="entry name" value="GatB/YqeY motif"/>
    <property type="match status" value="1"/>
</dbReference>
<dbReference type="InterPro" id="IPR023168">
    <property type="entry name" value="GatB_Yqey_C_2"/>
</dbReference>
<dbReference type="Proteomes" id="UP000287502">
    <property type="component" value="Chromosome"/>
</dbReference>
<proteinExistence type="predicted"/>
<dbReference type="InterPro" id="IPR019004">
    <property type="entry name" value="YqeY/Aim41"/>
</dbReference>
<dbReference type="PANTHER" id="PTHR28055:SF1">
    <property type="entry name" value="ALTERED INHERITANCE OF MITOCHONDRIA PROTEIN 41, MITOCHONDRIAL"/>
    <property type="match status" value="1"/>
</dbReference>
<dbReference type="OrthoDB" id="9794041at2"/>
<dbReference type="InterPro" id="IPR042184">
    <property type="entry name" value="YqeY/Aim41_N"/>
</dbReference>
<dbReference type="AlphaFoldDB" id="A0A410JYC3"/>
<dbReference type="GO" id="GO:0016884">
    <property type="term" value="F:carbon-nitrogen ligase activity, with glutamine as amido-N-donor"/>
    <property type="evidence" value="ECO:0007669"/>
    <property type="project" value="InterPro"/>
</dbReference>
<gene>
    <name evidence="1" type="ORF">EP073_07255</name>
</gene>